<dbReference type="RefSeq" id="WP_067237731.1">
    <property type="nucleotide sequence ID" value="NZ_LZMZ01000031.1"/>
</dbReference>
<evidence type="ECO:0008006" key="3">
    <source>
        <dbReference type="Google" id="ProtNLM"/>
    </source>
</evidence>
<organism evidence="1 2">
    <name type="scientific">Faucicola atlantae</name>
    <dbReference type="NCBI Taxonomy" id="34059"/>
    <lineage>
        <taxon>Bacteria</taxon>
        <taxon>Pseudomonadati</taxon>
        <taxon>Pseudomonadota</taxon>
        <taxon>Gammaproteobacteria</taxon>
        <taxon>Moraxellales</taxon>
        <taxon>Moraxellaceae</taxon>
        <taxon>Faucicola</taxon>
    </lineage>
</organism>
<evidence type="ECO:0000313" key="1">
    <source>
        <dbReference type="EMBL" id="OBX76392.1"/>
    </source>
</evidence>
<dbReference type="Proteomes" id="UP000092508">
    <property type="component" value="Unassembled WGS sequence"/>
</dbReference>
<gene>
    <name evidence="1" type="ORF">A9308_08825</name>
</gene>
<protein>
    <recommendedName>
        <fullName evidence="3">Knr4/Smi1-like domain-containing protein</fullName>
    </recommendedName>
</protein>
<dbReference type="EMBL" id="LZMZ01000031">
    <property type="protein sequence ID" value="OBX76392.1"/>
    <property type="molecule type" value="Genomic_DNA"/>
</dbReference>
<accession>A0A1B8QAN0</accession>
<dbReference type="OrthoDB" id="6646616at2"/>
<name>A0A1B8QAN0_9GAMM</name>
<reference evidence="1 2" key="1">
    <citation type="submission" date="2016-06" db="EMBL/GenBank/DDBJ databases">
        <title>Draft genome of Moraxella atlantae CCUG 66109.</title>
        <authorList>
            <person name="Salva-Serra F."/>
            <person name="Engstrom-Jakobsson H."/>
            <person name="Thorell K."/>
            <person name="Gonzales-Siles L."/>
            <person name="Karlsson R."/>
            <person name="Boulund F."/>
            <person name="Engstrand L."/>
            <person name="Kristiansson E."/>
            <person name="Moore E."/>
        </authorList>
    </citation>
    <scope>NUCLEOTIDE SEQUENCE [LARGE SCALE GENOMIC DNA]</scope>
    <source>
        <strain evidence="1 2">CCUG 66109</strain>
    </source>
</reference>
<proteinExistence type="predicted"/>
<sequence length="218" mass="24286">MLNPITAICTLYGLSDAQANGMDTASIEQAEASLAIRLPALLFHYYRELGNTAFNRAYHRLVLPHAMLGEYIIIAYAADGDAVWGIAKNALAQHNPMVRVSRNFDAVNQAEVHWFDELPLAAFLLAQAITNGVHCGLAQRREVYDFTGDILPRDLLALLARWGDEIEELRQPHERFFQRNHFSVVALVSLAEDATPTALWLGSQDADALAAWQADWLD</sequence>
<dbReference type="AlphaFoldDB" id="A0A1B8QAN0"/>
<dbReference type="STRING" id="34059.A9308_08825"/>
<evidence type="ECO:0000313" key="2">
    <source>
        <dbReference type="Proteomes" id="UP000092508"/>
    </source>
</evidence>
<comment type="caution">
    <text evidence="1">The sequence shown here is derived from an EMBL/GenBank/DDBJ whole genome shotgun (WGS) entry which is preliminary data.</text>
</comment>